<feature type="binding site" evidence="15 17">
    <location>
        <position position="619"/>
    </location>
    <ligand>
        <name>Zn(2+)</name>
        <dbReference type="ChEBI" id="CHEBI:29105"/>
        <note>catalytic</note>
    </ligand>
</feature>
<evidence type="ECO:0000256" key="19">
    <source>
        <dbReference type="SAM" id="SignalP"/>
    </source>
</evidence>
<keyword evidence="11" id="KW-0482">Metalloprotease</keyword>
<dbReference type="Pfam" id="PF01421">
    <property type="entry name" value="Reprolysin"/>
    <property type="match status" value="1"/>
</dbReference>
<feature type="binding site" evidence="15">
    <location>
        <position position="681"/>
    </location>
    <ligand>
        <name>Ca(2+)</name>
        <dbReference type="ChEBI" id="CHEBI:29108"/>
        <label>2</label>
    </ligand>
</feature>
<keyword evidence="13" id="KW-0325">Glycoprotein</keyword>
<feature type="disulfide bond" evidence="16">
    <location>
        <begin position="593"/>
        <end position="678"/>
    </location>
</feature>
<evidence type="ECO:0000256" key="2">
    <source>
        <dbReference type="ARBA" id="ARBA00022525"/>
    </source>
</evidence>
<dbReference type="OrthoDB" id="5948003at2759"/>
<evidence type="ECO:0000313" key="21">
    <source>
        <dbReference type="EMBL" id="GAU93763.1"/>
    </source>
</evidence>
<evidence type="ECO:0000256" key="16">
    <source>
        <dbReference type="PIRSR" id="PIRSR613273-3"/>
    </source>
</evidence>
<feature type="disulfide bond" evidence="16">
    <location>
        <begin position="729"/>
        <end position="751"/>
    </location>
</feature>
<evidence type="ECO:0000256" key="1">
    <source>
        <dbReference type="ARBA" id="ARBA00004302"/>
    </source>
</evidence>
<evidence type="ECO:0000256" key="9">
    <source>
        <dbReference type="ARBA" id="ARBA00022833"/>
    </source>
</evidence>
<name>A0A1D1V4S3_RAMVA</name>
<dbReference type="Gene3D" id="2.20.100.10">
    <property type="entry name" value="Thrombospondin type-1 (TSP1) repeat"/>
    <property type="match status" value="9"/>
</dbReference>
<keyword evidence="9 15" id="KW-0862">Zinc</keyword>
<organism evidence="21 22">
    <name type="scientific">Ramazzottius varieornatus</name>
    <name type="common">Water bear</name>
    <name type="synonym">Tardigrade</name>
    <dbReference type="NCBI Taxonomy" id="947166"/>
    <lineage>
        <taxon>Eukaryota</taxon>
        <taxon>Metazoa</taxon>
        <taxon>Ecdysozoa</taxon>
        <taxon>Tardigrada</taxon>
        <taxon>Eutardigrada</taxon>
        <taxon>Parachela</taxon>
        <taxon>Hypsibioidea</taxon>
        <taxon>Ramazzottiidae</taxon>
        <taxon>Ramazzottius</taxon>
    </lineage>
</organism>
<dbReference type="InterPro" id="IPR041645">
    <property type="entry name" value="ADAMTS_CR_2"/>
</dbReference>
<feature type="disulfide bond" evidence="16">
    <location>
        <begin position="810"/>
        <end position="847"/>
    </location>
</feature>
<dbReference type="PROSITE" id="PS50215">
    <property type="entry name" value="ADAM_MEPRO"/>
    <property type="match status" value="1"/>
</dbReference>
<dbReference type="FunFam" id="3.40.390.10:FF:000001">
    <property type="entry name" value="A disintegrin and metalloproteinase with thrombospondin motifs 1"/>
    <property type="match status" value="1"/>
</dbReference>
<feature type="disulfide bond" evidence="16">
    <location>
        <begin position="740"/>
        <end position="761"/>
    </location>
</feature>
<feature type="signal peptide" evidence="19">
    <location>
        <begin position="1"/>
        <end position="31"/>
    </location>
</feature>
<evidence type="ECO:0000256" key="15">
    <source>
        <dbReference type="PIRSR" id="PIRSR613273-2"/>
    </source>
</evidence>
<dbReference type="FunFam" id="2.20.100.10:FF:000006">
    <property type="entry name" value="A disintegrin and metalloproteinase with thrombospondin motifs 1"/>
    <property type="match status" value="1"/>
</dbReference>
<feature type="binding site" evidence="15 17">
    <location>
        <position position="615"/>
    </location>
    <ligand>
        <name>Zn(2+)</name>
        <dbReference type="ChEBI" id="CHEBI:29105"/>
        <note>catalytic</note>
    </ligand>
</feature>
<dbReference type="Proteomes" id="UP000186922">
    <property type="component" value="Unassembled WGS sequence"/>
</dbReference>
<dbReference type="InterPro" id="IPR013273">
    <property type="entry name" value="ADAMTS/ADAMTS-like"/>
</dbReference>
<dbReference type="InterPro" id="IPR000884">
    <property type="entry name" value="TSP1_rpt"/>
</dbReference>
<dbReference type="CDD" id="cd04273">
    <property type="entry name" value="ZnMc_ADAMTS_like"/>
    <property type="match status" value="1"/>
</dbReference>
<evidence type="ECO:0000256" key="6">
    <source>
        <dbReference type="ARBA" id="ARBA00022729"/>
    </source>
</evidence>
<feature type="binding site" evidence="15">
    <location>
        <position position="474"/>
    </location>
    <ligand>
        <name>Ca(2+)</name>
        <dbReference type="ChEBI" id="CHEBI:29108"/>
        <label>1</label>
    </ligand>
</feature>
<dbReference type="InterPro" id="IPR010294">
    <property type="entry name" value="ADAMTS_spacer1"/>
</dbReference>
<comment type="caution">
    <text evidence="21">The sequence shown here is derived from an EMBL/GenBank/DDBJ whole genome shotgun (WGS) entry which is preliminary data.</text>
</comment>
<feature type="active site" evidence="14 17">
    <location>
        <position position="616"/>
    </location>
</feature>
<feature type="disulfide bond" evidence="16">
    <location>
        <begin position="575"/>
        <end position="581"/>
    </location>
</feature>
<dbReference type="GO" id="GO:0006508">
    <property type="term" value="P:proteolysis"/>
    <property type="evidence" value="ECO:0007669"/>
    <property type="project" value="UniProtKB-KW"/>
</dbReference>
<evidence type="ECO:0000313" key="22">
    <source>
        <dbReference type="Proteomes" id="UP000186922"/>
    </source>
</evidence>
<evidence type="ECO:0000256" key="4">
    <source>
        <dbReference type="ARBA" id="ARBA00022670"/>
    </source>
</evidence>
<dbReference type="PANTHER" id="PTHR13723">
    <property type="entry name" value="ADAMTS A DISINTEGRIN AND METALLOPROTEASE WITH THROMBOSPONDIN MOTIFS PROTEASE"/>
    <property type="match status" value="1"/>
</dbReference>
<reference evidence="21 22" key="1">
    <citation type="journal article" date="2016" name="Nat. Commun.">
        <title>Extremotolerant tardigrade genome and improved radiotolerance of human cultured cells by tardigrade-unique protein.</title>
        <authorList>
            <person name="Hashimoto T."/>
            <person name="Horikawa D.D."/>
            <person name="Saito Y."/>
            <person name="Kuwahara H."/>
            <person name="Kozuka-Hata H."/>
            <person name="Shin-I T."/>
            <person name="Minakuchi Y."/>
            <person name="Ohishi K."/>
            <person name="Motoyama A."/>
            <person name="Aizu T."/>
            <person name="Enomoto A."/>
            <person name="Kondo K."/>
            <person name="Tanaka S."/>
            <person name="Hara Y."/>
            <person name="Koshikawa S."/>
            <person name="Sagara H."/>
            <person name="Miura T."/>
            <person name="Yokobori S."/>
            <person name="Miyagawa K."/>
            <person name="Suzuki Y."/>
            <person name="Kubo T."/>
            <person name="Oyama M."/>
            <person name="Kohara Y."/>
            <person name="Fujiyama A."/>
            <person name="Arakawa K."/>
            <person name="Katayama T."/>
            <person name="Toyoda A."/>
            <person name="Kunieda T."/>
        </authorList>
    </citation>
    <scope>NUCLEOTIDE SEQUENCE [LARGE SCALE GENOMIC DNA]</scope>
    <source>
        <strain evidence="21 22">YOKOZUNA-1</strain>
    </source>
</reference>
<evidence type="ECO:0000256" key="13">
    <source>
        <dbReference type="ARBA" id="ARBA00023180"/>
    </source>
</evidence>
<evidence type="ECO:0000259" key="20">
    <source>
        <dbReference type="PROSITE" id="PS50215"/>
    </source>
</evidence>
<evidence type="ECO:0000256" key="10">
    <source>
        <dbReference type="ARBA" id="ARBA00022869"/>
    </source>
</evidence>
<feature type="binding site" evidence="15">
    <location>
        <position position="564"/>
    </location>
    <ligand>
        <name>Ca(2+)</name>
        <dbReference type="ChEBI" id="CHEBI:29108"/>
        <label>1</label>
    </ligand>
</feature>
<dbReference type="Pfam" id="PF19030">
    <property type="entry name" value="TSP1_ADAMTS"/>
    <property type="match status" value="10"/>
</dbReference>
<dbReference type="InterPro" id="IPR001590">
    <property type="entry name" value="Peptidase_M12B"/>
</dbReference>
<evidence type="ECO:0000256" key="18">
    <source>
        <dbReference type="SAM" id="MobiDB-lite"/>
    </source>
</evidence>
<dbReference type="Gene3D" id="3.40.1620.60">
    <property type="match status" value="2"/>
</dbReference>
<dbReference type="STRING" id="947166.A0A1D1V4S3"/>
<feature type="region of interest" description="Disordered" evidence="18">
    <location>
        <begin position="1668"/>
        <end position="1692"/>
    </location>
</feature>
<keyword evidence="7" id="KW-0677">Repeat</keyword>
<dbReference type="InterPro" id="IPR050439">
    <property type="entry name" value="ADAMTS_ADAMTS-like"/>
</dbReference>
<dbReference type="FunFam" id="2.20.100.10:FF:000005">
    <property type="entry name" value="ADAM metallopeptidase with thrombospondin type 1 motif 9"/>
    <property type="match status" value="3"/>
</dbReference>
<keyword evidence="3" id="KW-0272">Extracellular matrix</keyword>
<dbReference type="PANTHER" id="PTHR13723:SF278">
    <property type="entry name" value="ADAM METALLOPEPTIDASE WITH THROMBOSPONDIN TYPE 1 MOTIF A, ISOFORM B"/>
    <property type="match status" value="1"/>
</dbReference>
<dbReference type="GO" id="GO:0046872">
    <property type="term" value="F:metal ion binding"/>
    <property type="evidence" value="ECO:0007669"/>
    <property type="project" value="UniProtKB-KW"/>
</dbReference>
<comment type="subcellular location">
    <subcellularLocation>
        <location evidence="1">Secreted</location>
        <location evidence="1">Extracellular space</location>
        <location evidence="1">Extracellular matrix</location>
        <location evidence="1">Basement membrane</location>
    </subcellularLocation>
</comment>
<dbReference type="Pfam" id="PF00090">
    <property type="entry name" value="TSP_1"/>
    <property type="match status" value="1"/>
</dbReference>
<evidence type="ECO:0000256" key="8">
    <source>
        <dbReference type="ARBA" id="ARBA00022801"/>
    </source>
</evidence>
<keyword evidence="15" id="KW-0106">Calcium</keyword>
<keyword evidence="8" id="KW-0378">Hydrolase</keyword>
<feature type="disulfide bond" evidence="16">
    <location>
        <begin position="631"/>
        <end position="662"/>
    </location>
</feature>
<dbReference type="PROSITE" id="PS50092">
    <property type="entry name" value="TSP1"/>
    <property type="match status" value="11"/>
</dbReference>
<comment type="caution">
    <text evidence="17">Lacks conserved residue(s) required for the propagation of feature annotation.</text>
</comment>
<dbReference type="GO" id="GO:0005604">
    <property type="term" value="C:basement membrane"/>
    <property type="evidence" value="ECO:0007669"/>
    <property type="project" value="UniProtKB-SubCell"/>
</dbReference>
<keyword evidence="6 19" id="KW-0732">Signal</keyword>
<dbReference type="SUPFAM" id="SSF55486">
    <property type="entry name" value="Metalloproteases ('zincins'), catalytic domain"/>
    <property type="match status" value="1"/>
</dbReference>
<feature type="binding site" evidence="15">
    <location>
        <position position="474"/>
    </location>
    <ligand>
        <name>Ca(2+)</name>
        <dbReference type="ChEBI" id="CHEBI:29108"/>
        <label>2</label>
    </ligand>
</feature>
<dbReference type="InterPro" id="IPR045371">
    <property type="entry name" value="ADAMTS_CR_3"/>
</dbReference>
<proteinExistence type="predicted"/>
<evidence type="ECO:0000256" key="3">
    <source>
        <dbReference type="ARBA" id="ARBA00022530"/>
    </source>
</evidence>
<dbReference type="FunFam" id="2.60.120.830:FF:000001">
    <property type="entry name" value="A disintegrin and metalloproteinase with thrombospondin motifs 1"/>
    <property type="match status" value="1"/>
</dbReference>
<keyword evidence="12 16" id="KW-1015">Disulfide bond</keyword>
<feature type="domain" description="Peptidase M12B" evidence="20">
    <location>
        <begin position="471"/>
        <end position="683"/>
    </location>
</feature>
<evidence type="ECO:0000256" key="5">
    <source>
        <dbReference type="ARBA" id="ARBA00022723"/>
    </source>
</evidence>
<feature type="binding site" evidence="15">
    <location>
        <position position="681"/>
    </location>
    <ligand>
        <name>Ca(2+)</name>
        <dbReference type="ChEBI" id="CHEBI:29108"/>
        <label>1</label>
    </ligand>
</feature>
<feature type="compositionally biased region" description="Low complexity" evidence="18">
    <location>
        <begin position="1675"/>
        <end position="1689"/>
    </location>
</feature>
<sequence>MALALTTLPVDLRCLCILLAAFLLSCHPGLPCSACCCDLFAPAERRTSLFILPERRNTCSGGYGSVSPRNWHQPTRRPRQSFDQRDSNITVSDCLCGWDANRCRDDRPNRQIKLINLSPQNDQRNSSQDDKHTVHNEAAQNGFGWACNLPDQHEFLHGSRQTLSTGTGWTSSSRQQTALAHSHCKFILHQQLPRCQPWEIRLGTTAKPSRIVDCHPQSYFQRTIKNVNTTNIANDIHHVYFLAQEGLSLDLHEYELVYPMIPNAEEFESKTSRFRRSLTNSTSETNYIIQAFGKSFNFQWNEEPTSSTPFSGILAPHFVVQRVNQSTTWLDEAQSIEDGDWLQRCLRTGSVNGNSKSKAVMDLCWNTMHNLKRPSKNPNAVPGSHRYGLMGAFQLANGHYTIQPAGGLTPSNSDSNRKRSSPHIIYKSRPITNSDHIHTSVSPLLYKTVPRSGRRKRELDLSEFASNAFDYHVELLIVADFSMRQFHGRDLDEYILTLMSIVSMIYRDASIGNSITISITKLVVLESESEGPRVSWSAQDTLESFCKWQSTYNTGEDSHPYHHDAALLLTRQDLCRIKNKCDTLGLAEIGTMCNSQKSCAIVEDSGLSSAFTIAHELGHLFNIPHDDDRVCRNHLPTTFSPFTSVMAPRLDHNTNPWSWSPCSAKKLTDFLESGEASCLLDEPGANSNNIPTVPGRAYLTQGGQDYSGLSSPIHSFLFPGEMFEVDKQCQLVFGEGATVCPFMPVCKRLWCTTSLGNQTGCRTQHLPWADGTFCANNMWCRRGECVKKDLREPLKPIDGGWNDWSSPGKCSRTCGGGVKEQVRECNRPKPENGGKYCIGERKRYKSCNIKECEAGQIDFREQQCAAFNGKTMGYKGVEPSVIWKAKLYGQTNRQKCKLYCKVDGTSKFFLLKEKVIDGTSCGPDPSDICVNGVCKKAGCDGKLDSLMSRDTCNVCGGDNSTCRTVAGTYNERNYGYNFVTTIPMGASNIDIRQHAYEGMKDDYNYLALTNSEGVYLFNGDFIVSIFRKEIPVKNAVIDYTGSDTIVERINSTHAIGEALSLYVLTVGELYPPDIYYSYMISVGDEYRWDSEMGSWNPCSKECRGTQYKGFVCVRKMDRHPVPTGNCMGQEKPAEQSRPCNELCTLRWDVVEDPESQCDAACNEVGKIRRRIRCLREDEPERQRHGETHLWYQDNLSSQDQRSSMPRVQEVDLEKCNELAEPKPADEIPCTGSCRVVGWRYTAWSECSRPCGGGYQSRSSICVDLTTSQSVPPYNCSFHQTPEPVQRNCNPQPCAADWTVGAWSTCSMTCGPGVMRRAVKCLLRSEGTETEDSFCDPLKKPAVAVRCPDVPCPPPPISRPPPVPRPPVMVHALPKAQPGGLEVEWATGPWTACSKTCGVGEKYRSVGCRGINSGEYLAHVACVDLPKPHEREKCAQAECGAWQFGEWGSCTATCDDGLGGSMQRRYVACVVNHKVIKDESECDKNTRPMEHQRCSDLPTCETQSMMRVVDNGLDESGQGHSLTEVKYENYYNYKRNADKVTKPPATDVRTTTVHSSTAPRRGVWITGGWGRCSKSCNGGQKLRLVVCQAPESSMRESEGCDASSRPANITRCNEQACPEWIVGRWSECDKTSAGCRQRRIVQCIDSRGSHMSNYHCRAISRPENSQACSDERCLDDSPSVPLDSPSNPSLTDWTNRRPQLGKWLAGSWSPCTSPGSCGTGLKERQVLCVNPLDEHKEVNSTFCLEEDKPVSVEQCRMEVCPKWRVMPWSECSTSCGVGYRSREIVCAQGGLNQLFQATMTRVDDSLCRGHKPKERRSCEVYSCPGLSAPVRWSISKWSVCSTSCDTRKQSRTVDCVLVLNRTSVPPMRCRLALGARIKQPAASKICRTGKACAFRWIAGDWSDCSRTCDLGQRWRRVNCHKVDEFGQTIWHPVESPYRCDTRTRPKERTSCTYGKCSSYAWKVDKWSPCSKTCGGGISSRDVHCVHAKEQLQLAPSFCKQSLKPPNTKPCGRERCVT</sequence>
<dbReference type="MEROPS" id="M12.135"/>
<dbReference type="EMBL" id="BDGG01000002">
    <property type="protein sequence ID" value="GAU93763.1"/>
    <property type="molecule type" value="Genomic_DNA"/>
</dbReference>
<dbReference type="GO" id="GO:0030198">
    <property type="term" value="P:extracellular matrix organization"/>
    <property type="evidence" value="ECO:0007669"/>
    <property type="project" value="InterPro"/>
</dbReference>
<dbReference type="Pfam" id="PF05986">
    <property type="entry name" value="ADAMTS_spacer1"/>
    <property type="match status" value="1"/>
</dbReference>
<evidence type="ECO:0000256" key="7">
    <source>
        <dbReference type="ARBA" id="ARBA00022737"/>
    </source>
</evidence>
<evidence type="ECO:0000256" key="17">
    <source>
        <dbReference type="PROSITE-ProRule" id="PRU00276"/>
    </source>
</evidence>
<feature type="disulfide bond" evidence="16">
    <location>
        <begin position="814"/>
        <end position="852"/>
    </location>
</feature>
<keyword evidence="2" id="KW-0964">Secreted</keyword>
<dbReference type="Gene3D" id="2.60.120.830">
    <property type="match status" value="1"/>
</dbReference>
<dbReference type="InterPro" id="IPR036383">
    <property type="entry name" value="TSP1_rpt_sf"/>
</dbReference>
<comment type="cofactor">
    <cofactor evidence="15">
        <name>Zn(2+)</name>
        <dbReference type="ChEBI" id="CHEBI:29105"/>
    </cofactor>
    <text evidence="15">Binds 1 zinc ion per subunit.</text>
</comment>
<dbReference type="InterPro" id="IPR024079">
    <property type="entry name" value="MetalloPept_cat_dom_sf"/>
</dbReference>
<keyword evidence="4" id="KW-0645">Protease</keyword>
<feature type="disulfide bond" evidence="16">
    <location>
        <begin position="774"/>
        <end position="785"/>
    </location>
</feature>
<dbReference type="Pfam" id="PF17771">
    <property type="entry name" value="ADAMTS_CR_2"/>
    <property type="match status" value="1"/>
</dbReference>
<feature type="disulfide bond" evidence="16">
    <location>
        <begin position="825"/>
        <end position="837"/>
    </location>
</feature>
<keyword evidence="5 15" id="KW-0479">Metal-binding</keyword>
<feature type="disulfide bond" evidence="16">
    <location>
        <begin position="746"/>
        <end position="780"/>
    </location>
</feature>
<keyword evidence="10" id="KW-0084">Basement membrane</keyword>
<evidence type="ECO:0000256" key="11">
    <source>
        <dbReference type="ARBA" id="ARBA00023049"/>
    </source>
</evidence>
<dbReference type="Gene3D" id="3.40.390.10">
    <property type="entry name" value="Collagenase (Catalytic Domain)"/>
    <property type="match status" value="1"/>
</dbReference>
<protein>
    <recommendedName>
        <fullName evidence="20">Peptidase M12B domain-containing protein</fullName>
    </recommendedName>
</protein>
<dbReference type="SMART" id="SM00209">
    <property type="entry name" value="TSP1"/>
    <property type="match status" value="13"/>
</dbReference>
<feature type="binding site" evidence="15">
    <location>
        <position position="678"/>
    </location>
    <ligand>
        <name>Ca(2+)</name>
        <dbReference type="ChEBI" id="CHEBI:29108"/>
        <label>1</label>
    </ligand>
</feature>
<feature type="chain" id="PRO_5008898058" description="Peptidase M12B domain-containing protein" evidence="19">
    <location>
        <begin position="32"/>
        <end position="2016"/>
    </location>
</feature>
<dbReference type="GO" id="GO:0004222">
    <property type="term" value="F:metalloendopeptidase activity"/>
    <property type="evidence" value="ECO:0007669"/>
    <property type="project" value="InterPro"/>
</dbReference>
<feature type="binding site" evidence="15">
    <location>
        <position position="557"/>
    </location>
    <ligand>
        <name>Ca(2+)</name>
        <dbReference type="ChEBI" id="CHEBI:29108"/>
        <label>1</label>
    </ligand>
</feature>
<feature type="binding site" evidence="15">
    <location>
        <position position="557"/>
    </location>
    <ligand>
        <name>Ca(2+)</name>
        <dbReference type="ChEBI" id="CHEBI:29108"/>
        <label>2</label>
    </ligand>
</feature>
<keyword evidence="22" id="KW-1185">Reference proteome</keyword>
<feature type="disulfide bond" evidence="16">
    <location>
        <begin position="546"/>
        <end position="599"/>
    </location>
</feature>
<dbReference type="Pfam" id="PF19236">
    <property type="entry name" value="ADAMTS_CR_3"/>
    <property type="match status" value="1"/>
</dbReference>
<dbReference type="PRINTS" id="PR01857">
    <property type="entry name" value="ADAMTSFAMILY"/>
</dbReference>
<evidence type="ECO:0000256" key="12">
    <source>
        <dbReference type="ARBA" id="ARBA00023157"/>
    </source>
</evidence>
<dbReference type="SUPFAM" id="SSF82895">
    <property type="entry name" value="TSP-1 type 1 repeat"/>
    <property type="match status" value="11"/>
</dbReference>
<feature type="binding site" evidence="15 17">
    <location>
        <position position="625"/>
    </location>
    <ligand>
        <name>Zn(2+)</name>
        <dbReference type="ChEBI" id="CHEBI:29105"/>
        <note>catalytic</note>
    </ligand>
</feature>
<evidence type="ECO:0000256" key="14">
    <source>
        <dbReference type="PIRSR" id="PIRSR613273-1"/>
    </source>
</evidence>
<gene>
    <name evidence="21" type="primary">RvY_05651-1</name>
    <name evidence="21" type="synonym">RvY_05651.1</name>
    <name evidence="21" type="ORF">RvY_05651</name>
</gene>
<accession>A0A1D1V4S3</accession>